<dbReference type="Proteomes" id="UP001610444">
    <property type="component" value="Unassembled WGS sequence"/>
</dbReference>
<comment type="pathway">
    <text evidence="2">Secondary metabolite biosynthesis.</text>
</comment>
<evidence type="ECO:0000313" key="9">
    <source>
        <dbReference type="Proteomes" id="UP001610444"/>
    </source>
</evidence>
<keyword evidence="5" id="KW-0223">Dioxygenase</keyword>
<evidence type="ECO:0000256" key="3">
    <source>
        <dbReference type="ARBA" id="ARBA00005830"/>
    </source>
</evidence>
<organism evidence="8 9">
    <name type="scientific">Aspergillus pseudodeflectus</name>
    <dbReference type="NCBI Taxonomy" id="176178"/>
    <lineage>
        <taxon>Eukaryota</taxon>
        <taxon>Fungi</taxon>
        <taxon>Dikarya</taxon>
        <taxon>Ascomycota</taxon>
        <taxon>Pezizomycotina</taxon>
        <taxon>Eurotiomycetes</taxon>
        <taxon>Eurotiomycetidae</taxon>
        <taxon>Eurotiales</taxon>
        <taxon>Aspergillaceae</taxon>
        <taxon>Aspergillus</taxon>
        <taxon>Aspergillus subgen. Nidulantes</taxon>
    </lineage>
</organism>
<dbReference type="SUPFAM" id="SSF51197">
    <property type="entry name" value="Clavaminate synthase-like"/>
    <property type="match status" value="1"/>
</dbReference>
<evidence type="ECO:0000256" key="6">
    <source>
        <dbReference type="ARBA" id="ARBA00023002"/>
    </source>
</evidence>
<proteinExistence type="inferred from homology"/>
<dbReference type="PANTHER" id="PTHR20883">
    <property type="entry name" value="PHYTANOYL-COA DIOXYGENASE DOMAIN CONTAINING 1"/>
    <property type="match status" value="1"/>
</dbReference>
<dbReference type="EMBL" id="JBFXLR010000048">
    <property type="protein sequence ID" value="KAL2842983.1"/>
    <property type="molecule type" value="Genomic_DNA"/>
</dbReference>
<reference evidence="8 9" key="1">
    <citation type="submission" date="2024-07" db="EMBL/GenBank/DDBJ databases">
        <title>Section-level genome sequencing and comparative genomics of Aspergillus sections Usti and Cavernicolus.</title>
        <authorList>
            <consortium name="Lawrence Berkeley National Laboratory"/>
            <person name="Nybo J.L."/>
            <person name="Vesth T.C."/>
            <person name="Theobald S."/>
            <person name="Frisvad J.C."/>
            <person name="Larsen T.O."/>
            <person name="Kjaerboelling I."/>
            <person name="Rothschild-Mancinelli K."/>
            <person name="Lyhne E.K."/>
            <person name="Kogle M.E."/>
            <person name="Barry K."/>
            <person name="Clum A."/>
            <person name="Na H."/>
            <person name="Ledsgaard L."/>
            <person name="Lin J."/>
            <person name="Lipzen A."/>
            <person name="Kuo A."/>
            <person name="Riley R."/>
            <person name="Mondo S."/>
            <person name="LaButti K."/>
            <person name="Haridas S."/>
            <person name="Pangalinan J."/>
            <person name="Salamov A.A."/>
            <person name="Simmons B.A."/>
            <person name="Magnuson J.K."/>
            <person name="Chen J."/>
            <person name="Drula E."/>
            <person name="Henrissat B."/>
            <person name="Wiebenga A."/>
            <person name="Lubbers R.J."/>
            <person name="Gomes A.C."/>
            <person name="Macurrencykelacurrency M.R."/>
            <person name="Stajich J."/>
            <person name="Grigoriev I.V."/>
            <person name="Mortensen U.H."/>
            <person name="De vries R.P."/>
            <person name="Baker S.E."/>
            <person name="Andersen M.R."/>
        </authorList>
    </citation>
    <scope>NUCLEOTIDE SEQUENCE [LARGE SCALE GENOMIC DNA]</scope>
    <source>
        <strain evidence="8 9">CBS 756.74</strain>
    </source>
</reference>
<comment type="similarity">
    <text evidence="3">Belongs to the PhyH family.</text>
</comment>
<dbReference type="GeneID" id="98158530"/>
<dbReference type="Gene3D" id="2.60.120.620">
    <property type="entry name" value="q2cbj1_9rhob like domain"/>
    <property type="match status" value="1"/>
</dbReference>
<comment type="subunit">
    <text evidence="4">Homodimer.</text>
</comment>
<dbReference type="InterPro" id="IPR008775">
    <property type="entry name" value="Phytyl_CoA_dOase-like"/>
</dbReference>
<protein>
    <submittedName>
        <fullName evidence="8">Verruculogen synthase</fullName>
    </submittedName>
</protein>
<dbReference type="RefSeq" id="XP_070895350.1">
    <property type="nucleotide sequence ID" value="XM_071043366.1"/>
</dbReference>
<keyword evidence="6" id="KW-0560">Oxidoreductase</keyword>
<dbReference type="Pfam" id="PF05721">
    <property type="entry name" value="PhyH"/>
    <property type="match status" value="1"/>
</dbReference>
<evidence type="ECO:0000256" key="7">
    <source>
        <dbReference type="ARBA" id="ARBA00023004"/>
    </source>
</evidence>
<name>A0ABR4JVN1_9EURO</name>
<evidence type="ECO:0000256" key="2">
    <source>
        <dbReference type="ARBA" id="ARBA00005179"/>
    </source>
</evidence>
<evidence type="ECO:0000313" key="8">
    <source>
        <dbReference type="EMBL" id="KAL2842983.1"/>
    </source>
</evidence>
<sequence>MTILDKRQIQRFASDTDLETLSKAIDDDGVAIIRSVVSLDVIQRLQKEVESSDQPVWLEDNPSLKESKFPTQARHANNLVPASKTYRDDILNNSAVHTTCKAVFRDVGDYWLTTGILRTTKPGSPAQGFHRDALLYPVLQWQPPTSPSLTVALLVSMTDATVANGATRVILGSHKWDAVGTPSEDQAVRAELDAGDMLVIHQRLVHAGGEHTHQAPDTRRMLLMFFTSCQLVALESPLALSRELVETMTPLAQKMVGWRTVRPVEPNTVGLNTHRSGFLEDGLKLRAAEPLEGQEGH</sequence>
<comment type="cofactor">
    <cofactor evidence="1">
        <name>Fe cation</name>
        <dbReference type="ChEBI" id="CHEBI:24875"/>
    </cofactor>
</comment>
<keyword evidence="7" id="KW-0408">Iron</keyword>
<evidence type="ECO:0000256" key="5">
    <source>
        <dbReference type="ARBA" id="ARBA00022964"/>
    </source>
</evidence>
<comment type="caution">
    <text evidence="8">The sequence shown here is derived from an EMBL/GenBank/DDBJ whole genome shotgun (WGS) entry which is preliminary data.</text>
</comment>
<keyword evidence="9" id="KW-1185">Reference proteome</keyword>
<evidence type="ECO:0000256" key="1">
    <source>
        <dbReference type="ARBA" id="ARBA00001962"/>
    </source>
</evidence>
<gene>
    <name evidence="8" type="ORF">BJX68DRAFT_257550</name>
</gene>
<accession>A0ABR4JVN1</accession>
<evidence type="ECO:0000256" key="4">
    <source>
        <dbReference type="ARBA" id="ARBA00011738"/>
    </source>
</evidence>
<dbReference type="PANTHER" id="PTHR20883:SF41">
    <property type="entry name" value="IRON_ALPHA-KETOGLUTARATE-DEPENDENT DIOXYGENASE ASQJ"/>
    <property type="match status" value="1"/>
</dbReference>